<dbReference type="AlphaFoldDB" id="D8PN27"/>
<organism evidence="2">
    <name type="scientific">Schizophyllum commune (strain H4-8 / FGSC 9210)</name>
    <name type="common">Split gill fungus</name>
    <dbReference type="NCBI Taxonomy" id="578458"/>
    <lineage>
        <taxon>Eukaryota</taxon>
        <taxon>Fungi</taxon>
        <taxon>Dikarya</taxon>
        <taxon>Basidiomycota</taxon>
        <taxon>Agaricomycotina</taxon>
        <taxon>Agaricomycetes</taxon>
        <taxon>Agaricomycetidae</taxon>
        <taxon>Agaricales</taxon>
        <taxon>Schizophyllaceae</taxon>
        <taxon>Schizophyllum</taxon>
    </lineage>
</organism>
<reference evidence="1 2" key="1">
    <citation type="journal article" date="2010" name="Nat. Biotechnol.">
        <title>Genome sequence of the model mushroom Schizophyllum commune.</title>
        <authorList>
            <person name="Ohm R.A."/>
            <person name="de Jong J.F."/>
            <person name="Lugones L.G."/>
            <person name="Aerts A."/>
            <person name="Kothe E."/>
            <person name="Stajich J.E."/>
            <person name="de Vries R.P."/>
            <person name="Record E."/>
            <person name="Levasseur A."/>
            <person name="Baker S.E."/>
            <person name="Bartholomew K.A."/>
            <person name="Coutinho P.M."/>
            <person name="Erdmann S."/>
            <person name="Fowler T.J."/>
            <person name="Gathman A.C."/>
            <person name="Lombard V."/>
            <person name="Henrissat B."/>
            <person name="Knabe N."/>
            <person name="Kuees U."/>
            <person name="Lilly W.W."/>
            <person name="Lindquist E."/>
            <person name="Lucas S."/>
            <person name="Magnuson J.K."/>
            <person name="Piumi F."/>
            <person name="Raudaskoski M."/>
            <person name="Salamov A."/>
            <person name="Schmutz J."/>
            <person name="Schwarze F.W.M.R."/>
            <person name="vanKuyk P.A."/>
            <person name="Horton J.S."/>
            <person name="Grigoriev I.V."/>
            <person name="Woesten H.A.B."/>
        </authorList>
    </citation>
    <scope>NUCLEOTIDE SEQUENCE [LARGE SCALE GENOMIC DNA]</scope>
    <source>
        <strain evidence="2">H4-8 / FGSC 9210</strain>
    </source>
</reference>
<dbReference type="EMBL" id="GL377302">
    <property type="protein sequence ID" value="EFJ02872.1"/>
    <property type="molecule type" value="Genomic_DNA"/>
</dbReference>
<dbReference type="OrthoDB" id="3082810at2759"/>
<name>D8PN27_SCHCM</name>
<gene>
    <name evidence="1" type="ORF">SCHCODRAFT_102319</name>
</gene>
<accession>D8PN27</accession>
<keyword evidence="2" id="KW-1185">Reference proteome</keyword>
<dbReference type="SUPFAM" id="SSF53901">
    <property type="entry name" value="Thiolase-like"/>
    <property type="match status" value="1"/>
</dbReference>
<dbReference type="VEuPathDB" id="FungiDB:SCHCODRAFT_02574283"/>
<evidence type="ECO:0000313" key="2">
    <source>
        <dbReference type="Proteomes" id="UP000007431"/>
    </source>
</evidence>
<dbReference type="KEGG" id="scm:SCHCO_02574283"/>
<dbReference type="InterPro" id="IPR016039">
    <property type="entry name" value="Thiolase-like"/>
</dbReference>
<dbReference type="HOGENOM" id="CLU_1475943_0_0_1"/>
<dbReference type="Proteomes" id="UP000007431">
    <property type="component" value="Unassembled WGS sequence"/>
</dbReference>
<sequence>MPAALSCLPLLRGIKTIKVPVNVVACNSSTTATVLGTSAARWGGSSSVLVDGWDFTSLPIPGRARGLVAEWRAGMAALLRFVRGRPERDGAAVVSAHRLHRLPQDLSPRLDVALEARPRSSPSVAPSISPPLTEASTLVSSSASASSSIIAPAQRNLFDEDLFAAAFTRRRCIQTSRHVLNMS</sequence>
<feature type="non-terminal residue" evidence="1">
    <location>
        <position position="183"/>
    </location>
</feature>
<dbReference type="RefSeq" id="XP_003037774.1">
    <property type="nucleotide sequence ID" value="XM_003037728.1"/>
</dbReference>
<protein>
    <submittedName>
        <fullName evidence="1">Uncharacterized protein</fullName>
    </submittedName>
</protein>
<dbReference type="GeneID" id="9585708"/>
<dbReference type="GO" id="GO:0016746">
    <property type="term" value="F:acyltransferase activity"/>
    <property type="evidence" value="ECO:0007669"/>
    <property type="project" value="InterPro"/>
</dbReference>
<dbReference type="InParanoid" id="D8PN27"/>
<evidence type="ECO:0000313" key="1">
    <source>
        <dbReference type="EMBL" id="EFJ02872.1"/>
    </source>
</evidence>
<proteinExistence type="predicted"/>